<evidence type="ECO:0000256" key="3">
    <source>
        <dbReference type="ARBA" id="ARBA00033164"/>
    </source>
</evidence>
<dbReference type="SUPFAM" id="SSF55120">
    <property type="entry name" value="Pseudouridine synthase"/>
    <property type="match status" value="1"/>
</dbReference>
<dbReference type="GO" id="GO:0140098">
    <property type="term" value="F:catalytic activity, acting on RNA"/>
    <property type="evidence" value="ECO:0007669"/>
    <property type="project" value="UniProtKB-ARBA"/>
</dbReference>
<dbReference type="GO" id="GO:0006396">
    <property type="term" value="P:RNA processing"/>
    <property type="evidence" value="ECO:0007669"/>
    <property type="project" value="UniProtKB-ARBA"/>
</dbReference>
<accession>A0A916VEV0</accession>
<dbReference type="Proteomes" id="UP000613208">
    <property type="component" value="Unassembled WGS sequence"/>
</dbReference>
<gene>
    <name evidence="5" type="ORF">ANBU17_31600</name>
</gene>
<protein>
    <recommendedName>
        <fullName evidence="2">RNA pseudouridylate synthase</fullName>
    </recommendedName>
    <alternativeName>
        <fullName evidence="3">RNA-uridine isomerase</fullName>
    </alternativeName>
</protein>
<dbReference type="GO" id="GO:0001522">
    <property type="term" value="P:pseudouridine synthesis"/>
    <property type="evidence" value="ECO:0007669"/>
    <property type="project" value="InterPro"/>
</dbReference>
<evidence type="ECO:0000313" key="5">
    <source>
        <dbReference type="EMBL" id="GFO86813.1"/>
    </source>
</evidence>
<keyword evidence="6" id="KW-1185">Reference proteome</keyword>
<reference evidence="5" key="1">
    <citation type="submission" date="2020-06" db="EMBL/GenBank/DDBJ databases">
        <title>Characterization of fructooligosaccharide metabolism and fructooligosaccharide-degrading enzymes in human commensal butyrate producers.</title>
        <authorList>
            <person name="Tanno H."/>
            <person name="Fujii T."/>
            <person name="Hirano K."/>
            <person name="Maeno S."/>
            <person name="Tonozuka T."/>
            <person name="Sakamoto M."/>
            <person name="Ohkuma M."/>
            <person name="Tochio T."/>
            <person name="Endo A."/>
        </authorList>
    </citation>
    <scope>NUCLEOTIDE SEQUENCE</scope>
    <source>
        <strain evidence="5">JCM 17466</strain>
    </source>
</reference>
<dbReference type="GO" id="GO:0003723">
    <property type="term" value="F:RNA binding"/>
    <property type="evidence" value="ECO:0007669"/>
    <property type="project" value="InterPro"/>
</dbReference>
<dbReference type="GO" id="GO:0009982">
    <property type="term" value="F:pseudouridine synthase activity"/>
    <property type="evidence" value="ECO:0007669"/>
    <property type="project" value="InterPro"/>
</dbReference>
<dbReference type="PANTHER" id="PTHR21600">
    <property type="entry name" value="MITOCHONDRIAL RNA PSEUDOURIDINE SYNTHASE"/>
    <property type="match status" value="1"/>
</dbReference>
<comment type="catalytic activity">
    <reaction evidence="1">
        <text>a uridine in RNA = a pseudouridine in RNA</text>
        <dbReference type="Rhea" id="RHEA:48348"/>
        <dbReference type="Rhea" id="RHEA-COMP:12068"/>
        <dbReference type="Rhea" id="RHEA-COMP:12069"/>
        <dbReference type="ChEBI" id="CHEBI:65314"/>
        <dbReference type="ChEBI" id="CHEBI:65315"/>
    </reaction>
</comment>
<dbReference type="AlphaFoldDB" id="A0A916VEV0"/>
<dbReference type="Gene3D" id="3.30.2350.10">
    <property type="entry name" value="Pseudouridine synthase"/>
    <property type="match status" value="1"/>
</dbReference>
<dbReference type="InterPro" id="IPR006145">
    <property type="entry name" value="PsdUridine_synth_RsuA/RluA"/>
</dbReference>
<dbReference type="CDD" id="cd02869">
    <property type="entry name" value="PseudoU_synth_RluA_like"/>
    <property type="match status" value="1"/>
</dbReference>
<comment type="caution">
    <text evidence="5">The sequence shown here is derived from an EMBL/GenBank/DDBJ whole genome shotgun (WGS) entry which is preliminary data.</text>
</comment>
<feature type="domain" description="Pseudouridine synthase RsuA/RluA-like" evidence="4">
    <location>
        <begin position="15"/>
        <end position="174"/>
    </location>
</feature>
<organism evidence="5 6">
    <name type="scientific">Anaerostipes butyraticus</name>
    <dbReference type="NCBI Taxonomy" id="645466"/>
    <lineage>
        <taxon>Bacteria</taxon>
        <taxon>Bacillati</taxon>
        <taxon>Bacillota</taxon>
        <taxon>Clostridia</taxon>
        <taxon>Lachnospirales</taxon>
        <taxon>Lachnospiraceae</taxon>
        <taxon>Anaerostipes</taxon>
    </lineage>
</organism>
<dbReference type="InterPro" id="IPR020103">
    <property type="entry name" value="PsdUridine_synth_cat_dom_sf"/>
</dbReference>
<proteinExistence type="predicted"/>
<evidence type="ECO:0000259" key="4">
    <source>
        <dbReference type="Pfam" id="PF00849"/>
    </source>
</evidence>
<name>A0A916VEV0_9FIRM</name>
<dbReference type="EMBL" id="BLYI01000077">
    <property type="protein sequence ID" value="GFO86813.1"/>
    <property type="molecule type" value="Genomic_DNA"/>
</dbReference>
<dbReference type="InterPro" id="IPR050188">
    <property type="entry name" value="RluA_PseudoU_synthase"/>
</dbReference>
<evidence type="ECO:0000256" key="2">
    <source>
        <dbReference type="ARBA" id="ARBA00031870"/>
    </source>
</evidence>
<dbReference type="RefSeq" id="WP_201312453.1">
    <property type="nucleotide sequence ID" value="NZ_BLYI01000077.1"/>
</dbReference>
<evidence type="ECO:0000313" key="6">
    <source>
        <dbReference type="Proteomes" id="UP000613208"/>
    </source>
</evidence>
<evidence type="ECO:0000256" key="1">
    <source>
        <dbReference type="ARBA" id="ARBA00000073"/>
    </source>
</evidence>
<dbReference type="Pfam" id="PF00849">
    <property type="entry name" value="PseudoU_synth_2"/>
    <property type="match status" value="1"/>
</dbReference>
<sequence>MRKRKKVNIVYKDKDIVVCEKPAGMPVSSDKTGDMDLWHQLKNQLFFEEGLDAEPELYVVHRLDRPVGGIMVFARSKNAAGELSRQIRDREFEKDYQAVLTGWLPQDEGTWRDFLKKDPETNCSCVVPEGTDGAKEAVLDYEVIDMMESSKMKFTYCLIHLRTGRHHQIRVQTSSRGFGIWGDTKYNPLFQKTKKTYREIGLYAARIAFVHPVSGKKMEFKSEPSGQAFELLEMEDF</sequence>